<dbReference type="PIRSF" id="PIRSF000180">
    <property type="entry name" value="FrdC"/>
    <property type="match status" value="1"/>
</dbReference>
<name>A0A7V9W004_9GAMM</name>
<dbReference type="SUPFAM" id="SSF81343">
    <property type="entry name" value="Fumarate reductase respiratory complex transmembrane subunits"/>
    <property type="match status" value="1"/>
</dbReference>
<dbReference type="Pfam" id="PF02300">
    <property type="entry name" value="Fumarate_red_C"/>
    <property type="match status" value="1"/>
</dbReference>
<dbReference type="Proteomes" id="UP000814353">
    <property type="component" value="Unassembled WGS sequence"/>
</dbReference>
<evidence type="ECO:0000313" key="8">
    <source>
        <dbReference type="Proteomes" id="UP000518091"/>
    </source>
</evidence>
<organism evidence="6 8">
    <name type="scientific">Billgrantia kenyensis</name>
    <dbReference type="NCBI Taxonomy" id="321266"/>
    <lineage>
        <taxon>Bacteria</taxon>
        <taxon>Pseudomonadati</taxon>
        <taxon>Pseudomonadota</taxon>
        <taxon>Gammaproteobacteria</taxon>
        <taxon>Oceanospirillales</taxon>
        <taxon>Halomonadaceae</taxon>
        <taxon>Billgrantia</taxon>
    </lineage>
</organism>
<feature type="transmembrane region" description="Helical" evidence="5">
    <location>
        <begin position="20"/>
        <end position="46"/>
    </location>
</feature>
<keyword evidence="2 5" id="KW-0812">Transmembrane</keyword>
<keyword evidence="3 5" id="KW-1133">Transmembrane helix</keyword>
<protein>
    <submittedName>
        <fullName evidence="6">Fumarate reductase subunit C</fullName>
    </submittedName>
</protein>
<dbReference type="AlphaFoldDB" id="A0A7V9W004"/>
<sequence>MHPNERLPPLPRSWWLKHRYFIAYMVREATVLPLLFFAVCLLAGLIALLRGEASWMNWLAFMGSAPVLLLNGLALAASLYHAWTFFQLFPRVMPLRIAGRPLPHQAVVAAQWAGVAVVTLISLWLFMGGAR</sequence>
<dbReference type="Proteomes" id="UP000518091">
    <property type="component" value="Unassembled WGS sequence"/>
</dbReference>
<evidence type="ECO:0000256" key="5">
    <source>
        <dbReference type="SAM" id="Phobius"/>
    </source>
</evidence>
<feature type="transmembrane region" description="Helical" evidence="5">
    <location>
        <begin position="58"/>
        <end position="86"/>
    </location>
</feature>
<keyword evidence="9" id="KW-1185">Reference proteome</keyword>
<evidence type="ECO:0000256" key="2">
    <source>
        <dbReference type="ARBA" id="ARBA00022692"/>
    </source>
</evidence>
<dbReference type="Gene3D" id="1.20.1300.10">
    <property type="entry name" value="Fumarate reductase/succinate dehydrogenase, transmembrane subunit"/>
    <property type="match status" value="1"/>
</dbReference>
<evidence type="ECO:0000256" key="3">
    <source>
        <dbReference type="ARBA" id="ARBA00022989"/>
    </source>
</evidence>
<dbReference type="EMBL" id="JABFUB010000005">
    <property type="protein sequence ID" value="MCG6661605.1"/>
    <property type="molecule type" value="Genomic_DNA"/>
</dbReference>
<evidence type="ECO:0000313" key="9">
    <source>
        <dbReference type="Proteomes" id="UP000814353"/>
    </source>
</evidence>
<dbReference type="EMBL" id="JACEFT010000005">
    <property type="protein sequence ID" value="MBA2778590.1"/>
    <property type="molecule type" value="Genomic_DNA"/>
</dbReference>
<dbReference type="GO" id="GO:0016020">
    <property type="term" value="C:membrane"/>
    <property type="evidence" value="ECO:0007669"/>
    <property type="project" value="InterPro"/>
</dbReference>
<evidence type="ECO:0000313" key="7">
    <source>
        <dbReference type="EMBL" id="MCG6661605.1"/>
    </source>
</evidence>
<comment type="caution">
    <text evidence="6">The sequence shown here is derived from an EMBL/GenBank/DDBJ whole genome shotgun (WGS) entry which is preliminary data.</text>
</comment>
<dbReference type="RefSeq" id="WP_181514072.1">
    <property type="nucleotide sequence ID" value="NZ_JABFUB010000005.1"/>
</dbReference>
<keyword evidence="4 5" id="KW-0472">Membrane</keyword>
<evidence type="ECO:0000313" key="6">
    <source>
        <dbReference type="EMBL" id="MBA2778590.1"/>
    </source>
</evidence>
<gene>
    <name evidence="6" type="ORF">H1D44_06720</name>
    <name evidence="7" type="ORF">HOP48_08560</name>
</gene>
<dbReference type="InterPro" id="IPR003510">
    <property type="entry name" value="Fumarate_red_C"/>
</dbReference>
<evidence type="ECO:0000256" key="4">
    <source>
        <dbReference type="ARBA" id="ARBA00023136"/>
    </source>
</evidence>
<accession>A0A7V9W004</accession>
<feature type="transmembrane region" description="Helical" evidence="5">
    <location>
        <begin position="106"/>
        <end position="126"/>
    </location>
</feature>
<evidence type="ECO:0000256" key="1">
    <source>
        <dbReference type="ARBA" id="ARBA00022475"/>
    </source>
</evidence>
<reference evidence="7 9" key="1">
    <citation type="submission" date="2020-05" db="EMBL/GenBank/DDBJ databases">
        <title>Comparative genomic analysis of denitrifying bacteria from Halomonas genus.</title>
        <authorList>
            <person name="Wang L."/>
            <person name="Shao Z."/>
        </authorList>
    </citation>
    <scope>NUCLEOTIDE SEQUENCE [LARGE SCALE GENOMIC DNA]</scope>
    <source>
        <strain evidence="7 9">DSM 17331</strain>
    </source>
</reference>
<proteinExistence type="predicted"/>
<dbReference type="InterPro" id="IPR034804">
    <property type="entry name" value="SQR/QFR_C/D"/>
</dbReference>
<keyword evidence="1" id="KW-1003">Cell membrane</keyword>
<reference evidence="6 8" key="2">
    <citation type="submission" date="2020-07" db="EMBL/GenBank/DDBJ databases">
        <title>Identification of Halomonas strains.</title>
        <authorList>
            <person name="Xiao Z."/>
            <person name="Shen J."/>
        </authorList>
    </citation>
    <scope>NUCLEOTIDE SEQUENCE [LARGE SCALE GENOMIC DNA]</scope>
    <source>
        <strain evidence="6 8">DSM 17331</strain>
    </source>
</reference>